<dbReference type="EMBL" id="KV440980">
    <property type="protein sequence ID" value="OAD73962.1"/>
    <property type="molecule type" value="Genomic_DNA"/>
</dbReference>
<dbReference type="Proteomes" id="UP000077315">
    <property type="component" value="Unassembled WGS sequence"/>
</dbReference>
<dbReference type="InParanoid" id="A0A162U6Z2"/>
<dbReference type="GeneID" id="29002274"/>
<dbReference type="VEuPathDB" id="FungiDB:PHYBLDRAFT_64913"/>
<sequence length="179" mass="20593">MIELKKDATVEPKKQNSLHVESLKITDEHLKFIQDLLDKCCTLMLGQMREELFRKYPELQDQNLSISGLHKHIINNIGFTLKRTKPVEEKRNDSKTIELRKVCVDSMHTNGLLYKTNCIFVNKAGFNANLIREQGWSKKDKASIVKTKLKKVLNISIFAGISYQGFESVWAKLTPDDIT</sequence>
<dbReference type="GO" id="GO:0003677">
    <property type="term" value="F:DNA binding"/>
    <property type="evidence" value="ECO:0007669"/>
    <property type="project" value="UniProtKB-KW"/>
</dbReference>
<dbReference type="RefSeq" id="XP_018292002.1">
    <property type="nucleotide sequence ID" value="XM_018441368.1"/>
</dbReference>
<keyword evidence="2" id="KW-1185">Reference proteome</keyword>
<evidence type="ECO:0000313" key="1">
    <source>
        <dbReference type="EMBL" id="OAD73962.1"/>
    </source>
</evidence>
<evidence type="ECO:0000313" key="2">
    <source>
        <dbReference type="Proteomes" id="UP000077315"/>
    </source>
</evidence>
<protein>
    <submittedName>
        <fullName evidence="1">Homeodomain-like DNA binding domain-containing transcription factor</fullName>
    </submittedName>
</protein>
<keyword evidence="1" id="KW-0371">Homeobox</keyword>
<accession>A0A162U6Z2</accession>
<dbReference type="STRING" id="763407.A0A162U6Z2"/>
<dbReference type="OrthoDB" id="2289193at2759"/>
<dbReference type="AlphaFoldDB" id="A0A162U6Z2"/>
<gene>
    <name evidence="1" type="ORF">PHYBLDRAFT_64913</name>
</gene>
<proteinExistence type="predicted"/>
<keyword evidence="1" id="KW-0238">DNA-binding</keyword>
<reference evidence="2" key="1">
    <citation type="submission" date="2015-06" db="EMBL/GenBank/DDBJ databases">
        <title>Expansion of signal transduction pathways in fungi by whole-genome duplication.</title>
        <authorList>
            <consortium name="DOE Joint Genome Institute"/>
            <person name="Corrochano L.M."/>
            <person name="Kuo A."/>
            <person name="Marcet-Houben M."/>
            <person name="Polaino S."/>
            <person name="Salamov A."/>
            <person name="Villalobos J.M."/>
            <person name="Alvarez M.I."/>
            <person name="Avalos J."/>
            <person name="Benito E.P."/>
            <person name="Benoit I."/>
            <person name="Burger G."/>
            <person name="Camino L.P."/>
            <person name="Canovas D."/>
            <person name="Cerda-Olmedo E."/>
            <person name="Cheng J.-F."/>
            <person name="Dominguez A."/>
            <person name="Elias M."/>
            <person name="Eslava A.P."/>
            <person name="Glaser F."/>
            <person name="Grimwood J."/>
            <person name="Gutierrez G."/>
            <person name="Heitman J."/>
            <person name="Henrissat B."/>
            <person name="Iturriaga E.A."/>
            <person name="Lang B.F."/>
            <person name="Lavin J.L."/>
            <person name="Lee S."/>
            <person name="Li W."/>
            <person name="Lindquist E."/>
            <person name="Lopez-Garcia S."/>
            <person name="Luque E.M."/>
            <person name="Marcos A.T."/>
            <person name="Martin J."/>
            <person name="McCluskey K."/>
            <person name="Medina H.R."/>
            <person name="Miralles-Duran A."/>
            <person name="Miyazaki A."/>
            <person name="Munoz-Torres E."/>
            <person name="Oguiza J.A."/>
            <person name="Ohm R."/>
            <person name="Olmedo M."/>
            <person name="Orejas M."/>
            <person name="Ortiz-Castellanos L."/>
            <person name="Pisabarro A.G."/>
            <person name="Rodriguez-Romero J."/>
            <person name="Ruiz-Herrera J."/>
            <person name="Ruiz-Vazquez R."/>
            <person name="Sanz C."/>
            <person name="Schackwitz W."/>
            <person name="Schmutz J."/>
            <person name="Shahriari M."/>
            <person name="Shelest E."/>
            <person name="Silva-Franco F."/>
            <person name="Soanes D."/>
            <person name="Syed K."/>
            <person name="Tagua V.G."/>
            <person name="Talbot N.J."/>
            <person name="Thon M."/>
            <person name="De vries R.P."/>
            <person name="Wiebenga A."/>
            <person name="Yadav J.S."/>
            <person name="Braun E.L."/>
            <person name="Baker S."/>
            <person name="Garre V."/>
            <person name="Horwitz B."/>
            <person name="Torres-Martinez S."/>
            <person name="Idnurm A."/>
            <person name="Herrera-Estrella A."/>
            <person name="Gabaldon T."/>
            <person name="Grigoriev I.V."/>
        </authorList>
    </citation>
    <scope>NUCLEOTIDE SEQUENCE [LARGE SCALE GENOMIC DNA]</scope>
    <source>
        <strain evidence="2">NRRL 1555(-)</strain>
    </source>
</reference>
<name>A0A162U6Z2_PHYB8</name>
<organism evidence="1 2">
    <name type="scientific">Phycomyces blakesleeanus (strain ATCC 8743b / DSM 1359 / FGSC 10004 / NBRC 33097 / NRRL 1555)</name>
    <dbReference type="NCBI Taxonomy" id="763407"/>
    <lineage>
        <taxon>Eukaryota</taxon>
        <taxon>Fungi</taxon>
        <taxon>Fungi incertae sedis</taxon>
        <taxon>Mucoromycota</taxon>
        <taxon>Mucoromycotina</taxon>
        <taxon>Mucoromycetes</taxon>
        <taxon>Mucorales</taxon>
        <taxon>Phycomycetaceae</taxon>
        <taxon>Phycomyces</taxon>
    </lineage>
</organism>